<reference evidence="2 4" key="3">
    <citation type="journal article" date="2020" name="Biotechnol. Biofuels">
        <title>New insights from the biogas microbiome by comprehensive genome-resolved metagenomics of nearly 1600 species originating from multiple anaerobic digesters.</title>
        <authorList>
            <person name="Campanaro S."/>
            <person name="Treu L."/>
            <person name="Rodriguez-R L.M."/>
            <person name="Kovalovszki A."/>
            <person name="Ziels R.M."/>
            <person name="Maus I."/>
            <person name="Zhu X."/>
            <person name="Kougias P.G."/>
            <person name="Basile A."/>
            <person name="Luo G."/>
            <person name="Schluter A."/>
            <person name="Konstantinidis K.T."/>
            <person name="Angelidaki I."/>
        </authorList>
    </citation>
    <scope>NUCLEOTIDE SEQUENCE [LARGE SCALE GENOMIC DNA]</scope>
    <source>
        <strain evidence="2">AS22ysBPME_46</strain>
    </source>
</reference>
<dbReference type="EMBL" id="CP032683">
    <property type="protein sequence ID" value="AYK16178.1"/>
    <property type="molecule type" value="Genomic_DNA"/>
</dbReference>
<name>A0A660HV09_9EURY</name>
<reference evidence="1" key="2">
    <citation type="submission" date="2018-10" db="EMBL/GenBank/DDBJ databases">
        <authorList>
            <person name="Fischer M.A."/>
            <person name="Kern T."/>
            <person name="Deppenmeier U."/>
            <person name="Schmitz R.A."/>
            <person name="Rother M."/>
        </authorList>
    </citation>
    <scope>NUCLEOTIDE SEQUENCE</scope>
    <source>
        <strain evidence="1">E03.2</strain>
    </source>
</reference>
<reference evidence="1 3" key="1">
    <citation type="journal article" date="2016" name="Int. J. Syst. Evol. Microbiol.">
        <title>Methanosarcina flavescens sp. nov., a methanogenic archaeon isolated from a full-scale anaerobic digester.</title>
        <authorList>
            <person name="Kern T."/>
            <person name="Fischer M.A."/>
            <person name="Deppenmeier U."/>
            <person name="Schmitz R.A."/>
            <person name="Rother M."/>
        </authorList>
    </citation>
    <scope>NUCLEOTIDE SEQUENCE [LARGE SCALE GENOMIC DNA]</scope>
    <source>
        <strain evidence="1 3">E03.2</strain>
    </source>
</reference>
<dbReference type="KEGG" id="mfz:AOB57_014150"/>
<gene>
    <name evidence="1" type="ORF">AOB57_014150</name>
    <name evidence="2" type="ORF">GX302_02560</name>
</gene>
<dbReference type="EMBL" id="JAAYQL010000014">
    <property type="protein sequence ID" value="NLK31744.1"/>
    <property type="molecule type" value="Genomic_DNA"/>
</dbReference>
<dbReference type="OrthoDB" id="130616at2157"/>
<evidence type="ECO:0000313" key="4">
    <source>
        <dbReference type="Proteomes" id="UP000585579"/>
    </source>
</evidence>
<proteinExistence type="predicted"/>
<organism evidence="1 3">
    <name type="scientific">Methanosarcina flavescens</name>
    <dbReference type="NCBI Taxonomy" id="1715806"/>
    <lineage>
        <taxon>Archaea</taxon>
        <taxon>Methanobacteriati</taxon>
        <taxon>Methanobacteriota</taxon>
        <taxon>Stenosarchaea group</taxon>
        <taxon>Methanomicrobia</taxon>
        <taxon>Methanosarcinales</taxon>
        <taxon>Methanosarcinaceae</taxon>
        <taxon>Methanosarcina</taxon>
    </lineage>
</organism>
<keyword evidence="3" id="KW-1185">Reference proteome</keyword>
<evidence type="ECO:0000313" key="2">
    <source>
        <dbReference type="EMBL" id="NLK31744.1"/>
    </source>
</evidence>
<dbReference type="Proteomes" id="UP000585579">
    <property type="component" value="Unassembled WGS sequence"/>
</dbReference>
<dbReference type="SUPFAM" id="SSF51735">
    <property type="entry name" value="NAD(P)-binding Rossmann-fold domains"/>
    <property type="match status" value="1"/>
</dbReference>
<dbReference type="Proteomes" id="UP000053087">
    <property type="component" value="Chromosome"/>
</dbReference>
<dbReference type="Gene3D" id="3.40.50.720">
    <property type="entry name" value="NAD(P)-binding Rossmann-like Domain"/>
    <property type="match status" value="1"/>
</dbReference>
<dbReference type="AlphaFoldDB" id="A0A660HV09"/>
<protein>
    <recommendedName>
        <fullName evidence="5">CoA-binding domain-containing protein</fullName>
    </recommendedName>
</protein>
<evidence type="ECO:0000313" key="1">
    <source>
        <dbReference type="EMBL" id="AYK16178.1"/>
    </source>
</evidence>
<evidence type="ECO:0008006" key="5">
    <source>
        <dbReference type="Google" id="ProtNLM"/>
    </source>
</evidence>
<sequence length="127" mass="13964">MITDRTKPAMKWAASELKNRGKKVYLVDLSGEPDPNSLKNVISLPSGIANAVIGITKSDPGDLVPLLREKGANKIWLHWTTKTEKALEACQKLKLECIIGYCPMMYLGSGLSIHGVHRMIAKVTGKY</sequence>
<evidence type="ECO:0000313" key="3">
    <source>
        <dbReference type="Proteomes" id="UP000053087"/>
    </source>
</evidence>
<dbReference type="InterPro" id="IPR036291">
    <property type="entry name" value="NAD(P)-bd_dom_sf"/>
</dbReference>
<accession>A0A660HV09</accession>